<dbReference type="RefSeq" id="WP_125319495.1">
    <property type="nucleotide sequence ID" value="NZ_AP024889.1"/>
</dbReference>
<reference evidence="3 4" key="1">
    <citation type="submission" date="2018-12" db="EMBL/GenBank/DDBJ databases">
        <title>Genomic taxonomy of the Vibrionaceae family.</title>
        <authorList>
            <person name="Gomez-Gil B."/>
            <person name="Enciso-Ibarra K."/>
        </authorList>
    </citation>
    <scope>NUCLEOTIDE SEQUENCE [LARGE SCALE GENOMIC DNA]</scope>
    <source>
        <strain evidence="3 4">CAIM 594</strain>
    </source>
</reference>
<dbReference type="GO" id="GO:0006310">
    <property type="term" value="P:DNA recombination"/>
    <property type="evidence" value="ECO:0007669"/>
    <property type="project" value="UniProtKB-KW"/>
</dbReference>
<sequence>MSYVLKRFVQYKPHSTGITFTFPALFSDSGLLISHLRFLYSKRSKSPSWLERNTFAVELLLQFIDRQQFNFSSATEMLRAFVEALQFGTIHDGRDDSELFWSPRRNEDVNVLLHHITSYCDYIDIIHGVDLPQLNPMRKATYAEERLRWCAYYRRSSNCFLNHLDNSSNNDFSISRQVYGPQRHFVDVEEVYRFPEEDIERLINDGFTSRSGKVDYGSQLIVMLMHYGGLRLSECFQIYTEDISIDTKTFEALISVFHPSDGKAPIAGFTTRREFLATKHRLKPRNEYPRNHRLYSGWKNPALTNQNLSFNVMFCPEDKAIEFTSILQKYLSSESRRKSSSPFLFVNLSGNPESKKSLIQKHKRAVNRIGLQSSKFLGTTPHGHRHSYGYRLGQKGFSQLEIQKAMHHKSPDSCLVYLRPTNDEVRQVMREKL</sequence>
<dbReference type="InterPro" id="IPR013762">
    <property type="entry name" value="Integrase-like_cat_sf"/>
</dbReference>
<dbReference type="Proteomes" id="UP000269041">
    <property type="component" value="Unassembled WGS sequence"/>
</dbReference>
<dbReference type="SUPFAM" id="SSF56349">
    <property type="entry name" value="DNA breaking-rejoining enzymes"/>
    <property type="match status" value="1"/>
</dbReference>
<evidence type="ECO:0000256" key="1">
    <source>
        <dbReference type="ARBA" id="ARBA00023172"/>
    </source>
</evidence>
<keyword evidence="1" id="KW-0233">DNA recombination</keyword>
<dbReference type="NCBIfam" id="NF040693">
    <property type="entry name" value="recomb_GmtY"/>
    <property type="match status" value="1"/>
</dbReference>
<evidence type="ECO:0000313" key="4">
    <source>
        <dbReference type="Proteomes" id="UP000269041"/>
    </source>
</evidence>
<dbReference type="PROSITE" id="PS51898">
    <property type="entry name" value="TYR_RECOMBINASE"/>
    <property type="match status" value="1"/>
</dbReference>
<dbReference type="OrthoDB" id="2078692at2"/>
<feature type="domain" description="Tyr recombinase" evidence="2">
    <location>
        <begin position="189"/>
        <end position="430"/>
    </location>
</feature>
<organism evidence="3 4">
    <name type="scientific">Vibrio pectenicida</name>
    <dbReference type="NCBI Taxonomy" id="62763"/>
    <lineage>
        <taxon>Bacteria</taxon>
        <taxon>Pseudomonadati</taxon>
        <taxon>Pseudomonadota</taxon>
        <taxon>Gammaproteobacteria</taxon>
        <taxon>Vibrionales</taxon>
        <taxon>Vibrionaceae</taxon>
        <taxon>Vibrio</taxon>
    </lineage>
</organism>
<dbReference type="CDD" id="cd00397">
    <property type="entry name" value="DNA_BRE_C"/>
    <property type="match status" value="1"/>
</dbReference>
<dbReference type="GO" id="GO:0015074">
    <property type="term" value="P:DNA integration"/>
    <property type="evidence" value="ECO:0007669"/>
    <property type="project" value="InterPro"/>
</dbReference>
<comment type="caution">
    <text evidence="3">The sequence shown here is derived from an EMBL/GenBank/DDBJ whole genome shotgun (WGS) entry which is preliminary data.</text>
</comment>
<proteinExistence type="predicted"/>
<dbReference type="Pfam" id="PF00589">
    <property type="entry name" value="Phage_integrase"/>
    <property type="match status" value="1"/>
</dbReference>
<gene>
    <name evidence="3" type="ORF">EJA03_01600</name>
</gene>
<name>A0A427U8E1_9VIBR</name>
<accession>A0A427U8E1</accession>
<dbReference type="Gene3D" id="1.10.443.10">
    <property type="entry name" value="Intergrase catalytic core"/>
    <property type="match status" value="1"/>
</dbReference>
<dbReference type="InterPro" id="IPR011010">
    <property type="entry name" value="DNA_brk_join_enz"/>
</dbReference>
<dbReference type="AlphaFoldDB" id="A0A427U8E1"/>
<dbReference type="EMBL" id="RSFA01000003">
    <property type="protein sequence ID" value="RSD32803.1"/>
    <property type="molecule type" value="Genomic_DNA"/>
</dbReference>
<dbReference type="GO" id="GO:0003677">
    <property type="term" value="F:DNA binding"/>
    <property type="evidence" value="ECO:0007669"/>
    <property type="project" value="InterPro"/>
</dbReference>
<evidence type="ECO:0000259" key="2">
    <source>
        <dbReference type="PROSITE" id="PS51898"/>
    </source>
</evidence>
<keyword evidence="4" id="KW-1185">Reference proteome</keyword>
<dbReference type="InterPro" id="IPR002104">
    <property type="entry name" value="Integrase_catalytic"/>
</dbReference>
<protein>
    <submittedName>
        <fullName evidence="3">Site-specific integrase</fullName>
    </submittedName>
</protein>
<evidence type="ECO:0000313" key="3">
    <source>
        <dbReference type="EMBL" id="RSD32803.1"/>
    </source>
</evidence>